<name>A0A840SLA9_9RHOB</name>
<gene>
    <name evidence="2" type="ORF">HNP73_000879</name>
</gene>
<keyword evidence="3" id="KW-1185">Reference proteome</keyword>
<dbReference type="RefSeq" id="WP_184147376.1">
    <property type="nucleotide sequence ID" value="NZ_JACHFM010000001.1"/>
</dbReference>
<reference evidence="2 3" key="1">
    <citation type="submission" date="2020-08" db="EMBL/GenBank/DDBJ databases">
        <title>Genomic Encyclopedia of Type Strains, Phase IV (KMG-IV): sequencing the most valuable type-strain genomes for metagenomic binning, comparative biology and taxonomic classification.</title>
        <authorList>
            <person name="Goeker M."/>
        </authorList>
    </citation>
    <scope>NUCLEOTIDE SEQUENCE [LARGE SCALE GENOMIC DNA]</scope>
    <source>
        <strain evidence="2 3">DSM 101730</strain>
    </source>
</reference>
<dbReference type="Proteomes" id="UP000549457">
    <property type="component" value="Unassembled WGS sequence"/>
</dbReference>
<keyword evidence="1" id="KW-0472">Membrane</keyword>
<evidence type="ECO:0000313" key="3">
    <source>
        <dbReference type="Proteomes" id="UP000549457"/>
    </source>
</evidence>
<dbReference type="EMBL" id="JACHFM010000001">
    <property type="protein sequence ID" value="MBB5220958.1"/>
    <property type="molecule type" value="Genomic_DNA"/>
</dbReference>
<accession>A0A840SLA9</accession>
<evidence type="ECO:0000256" key="1">
    <source>
        <dbReference type="SAM" id="Phobius"/>
    </source>
</evidence>
<keyword evidence="1" id="KW-1133">Transmembrane helix</keyword>
<organism evidence="2 3">
    <name type="scientific">Amaricoccus macauensis</name>
    <dbReference type="NCBI Taxonomy" id="57001"/>
    <lineage>
        <taxon>Bacteria</taxon>
        <taxon>Pseudomonadati</taxon>
        <taxon>Pseudomonadota</taxon>
        <taxon>Alphaproteobacteria</taxon>
        <taxon>Rhodobacterales</taxon>
        <taxon>Paracoccaceae</taxon>
        <taxon>Amaricoccus</taxon>
    </lineage>
</organism>
<feature type="transmembrane region" description="Helical" evidence="1">
    <location>
        <begin position="35"/>
        <end position="55"/>
    </location>
</feature>
<sequence>MNAKLAILLISAALGAAGGVSLSIAAGWGLIAGILMYGAGGSTSLFAASLLILAAEWSTEESAHA</sequence>
<proteinExistence type="predicted"/>
<evidence type="ECO:0000313" key="2">
    <source>
        <dbReference type="EMBL" id="MBB5220958.1"/>
    </source>
</evidence>
<keyword evidence="1" id="KW-0812">Transmembrane</keyword>
<comment type="caution">
    <text evidence="2">The sequence shown here is derived from an EMBL/GenBank/DDBJ whole genome shotgun (WGS) entry which is preliminary data.</text>
</comment>
<dbReference type="AlphaFoldDB" id="A0A840SLA9"/>
<protein>
    <submittedName>
        <fullName evidence="2">Uncharacterized protein</fullName>
    </submittedName>
</protein>